<keyword evidence="2" id="KW-1185">Reference proteome</keyword>
<accession>A0A3M0ABK7</accession>
<dbReference type="Proteomes" id="UP000267187">
    <property type="component" value="Unassembled WGS sequence"/>
</dbReference>
<evidence type="ECO:0000313" key="1">
    <source>
        <dbReference type="EMBL" id="RMA80959.1"/>
    </source>
</evidence>
<dbReference type="Pfam" id="PF13376">
    <property type="entry name" value="OmdA"/>
    <property type="match status" value="1"/>
</dbReference>
<protein>
    <submittedName>
        <fullName evidence="1">Uncharacterized protein YdeI (YjbR/CyaY-like superfamily)</fullName>
    </submittedName>
</protein>
<dbReference type="OrthoDB" id="9796999at2"/>
<dbReference type="RefSeq" id="WP_121876131.1">
    <property type="nucleotide sequence ID" value="NZ_REFJ01000002.1"/>
</dbReference>
<evidence type="ECO:0000313" key="2">
    <source>
        <dbReference type="Proteomes" id="UP000267187"/>
    </source>
</evidence>
<name>A0A3M0ABK7_9GAMM</name>
<reference evidence="1 2" key="1">
    <citation type="submission" date="2018-10" db="EMBL/GenBank/DDBJ databases">
        <title>Genomic Encyclopedia of Type Strains, Phase IV (KMG-IV): sequencing the most valuable type-strain genomes for metagenomic binning, comparative biology and taxonomic classification.</title>
        <authorList>
            <person name="Goeker M."/>
        </authorList>
    </citation>
    <scope>NUCLEOTIDE SEQUENCE [LARGE SCALE GENOMIC DNA]</scope>
    <source>
        <strain evidence="1 2">DSM 25080</strain>
    </source>
</reference>
<sequence>MPEAEPSKLVEFETPNGLEKWLESNHSIESELWVKIFKKKSKIASVTWDEVVVESLCWGWIDGVKKSVDENSYLQRITPRRARSNWSKRNRDHVERLVSDGRMKEAGLIHVNAAKLDGRWERAYSASEMIVPPDFIEALDSNPSAKEFFGTLTKSSHYVIALGLTSAKKLETRQRRFDKYMGMLISKEKPT</sequence>
<comment type="caution">
    <text evidence="1">The sequence shown here is derived from an EMBL/GenBank/DDBJ whole genome shotgun (WGS) entry which is preliminary data.</text>
</comment>
<organism evidence="1 2">
    <name type="scientific">Umboniibacter marinipuniceus</name>
    <dbReference type="NCBI Taxonomy" id="569599"/>
    <lineage>
        <taxon>Bacteria</taxon>
        <taxon>Pseudomonadati</taxon>
        <taxon>Pseudomonadota</taxon>
        <taxon>Gammaproteobacteria</taxon>
        <taxon>Cellvibrionales</taxon>
        <taxon>Cellvibrionaceae</taxon>
        <taxon>Umboniibacter</taxon>
    </lineage>
</organism>
<dbReference type="EMBL" id="REFJ01000002">
    <property type="protein sequence ID" value="RMA80959.1"/>
    <property type="molecule type" value="Genomic_DNA"/>
</dbReference>
<gene>
    <name evidence="1" type="ORF">DFR27_0749</name>
</gene>
<dbReference type="AlphaFoldDB" id="A0A3M0ABK7"/>
<proteinExistence type="predicted"/>